<keyword evidence="4" id="KW-1185">Reference proteome</keyword>
<dbReference type="Pfam" id="PF07075">
    <property type="entry name" value="NamZ_N"/>
    <property type="match status" value="1"/>
</dbReference>
<dbReference type="GO" id="GO:0033922">
    <property type="term" value="F:peptidoglycan beta-N-acetylmuramidase activity"/>
    <property type="evidence" value="ECO:0007669"/>
    <property type="project" value="InterPro"/>
</dbReference>
<dbReference type="InterPro" id="IPR008302">
    <property type="entry name" value="NamZ"/>
</dbReference>
<gene>
    <name evidence="3" type="ORF">DFR56_101107</name>
</gene>
<dbReference type="RefSeq" id="WP_110393474.1">
    <property type="nucleotide sequence ID" value="NZ_JBHUHB010000001.1"/>
</dbReference>
<protein>
    <submittedName>
        <fullName evidence="3">Uncharacterized protein YbbC (DUF1343 family)</fullName>
    </submittedName>
</protein>
<accession>A0A2V3W7A7</accession>
<evidence type="ECO:0000259" key="1">
    <source>
        <dbReference type="Pfam" id="PF07075"/>
    </source>
</evidence>
<evidence type="ECO:0000313" key="4">
    <source>
        <dbReference type="Proteomes" id="UP000247978"/>
    </source>
</evidence>
<dbReference type="AlphaFoldDB" id="A0A2V3W7A7"/>
<dbReference type="PIRSF" id="PIRSF016719">
    <property type="entry name" value="UCP016719"/>
    <property type="match status" value="1"/>
</dbReference>
<sequence length="382" mass="44082">MRLGLEVFLENKYKQFIGKRIGLVTNMTGVNKRLVSTIDLFFNHPHIHMTALYGPEHGIRGDAKEGQKVDSFIDEATNVPVYSLYGETRKPSKEMLENVDVVVFDLQDIGSRYYTYIYTMAYVMEACALYKKEFVVLDRPNPINGITMEGNLVEEDVRSFVGLLPIPNRHGMTVGELAMLFKNEFGYDCELTVIPMQGWKRHMYFDDTGFPWVPPSPNTTNVDMTILYSGTCLLEGTNVSEGRGTMKPFEWIGAPFIDGQLLAKRMNNRNIPGVLARPVTFQPTYQKYVGDICHGIQLHLMERNHFHSFKTGVILLCIIAEMYPKHFQFVQNEHGKFFFDLLAGTKNLRKKILENDTTPFFERCEEQMKNFNKIKKKYLLYK</sequence>
<proteinExistence type="predicted"/>
<dbReference type="InterPro" id="IPR048502">
    <property type="entry name" value="NamZ_N"/>
</dbReference>
<name>A0A2V3W7A7_9BACI</name>
<dbReference type="Pfam" id="PF20732">
    <property type="entry name" value="NamZ_C"/>
    <property type="match status" value="1"/>
</dbReference>
<evidence type="ECO:0000313" key="3">
    <source>
        <dbReference type="EMBL" id="PXW90197.1"/>
    </source>
</evidence>
<evidence type="ECO:0000259" key="2">
    <source>
        <dbReference type="Pfam" id="PF20732"/>
    </source>
</evidence>
<feature type="domain" description="Peptidoglycan beta-N-acetylmuramidase NamZ N-terminal" evidence="1">
    <location>
        <begin position="21"/>
        <end position="222"/>
    </location>
</feature>
<dbReference type="Gene3D" id="3.90.1150.140">
    <property type="match status" value="1"/>
</dbReference>
<dbReference type="Gene3D" id="3.40.50.12170">
    <property type="entry name" value="Uncharacterised protein PF07075, DUF1343"/>
    <property type="match status" value="1"/>
</dbReference>
<dbReference type="EMBL" id="QJJQ01000001">
    <property type="protein sequence ID" value="PXW90197.1"/>
    <property type="molecule type" value="Genomic_DNA"/>
</dbReference>
<dbReference type="PANTHER" id="PTHR42915:SF1">
    <property type="entry name" value="PEPTIDOGLYCAN BETA-N-ACETYLMURAMIDASE NAMZ"/>
    <property type="match status" value="1"/>
</dbReference>
<feature type="domain" description="Peptidoglycan beta-N-acetylmuramidase NamZ C-terminal" evidence="2">
    <location>
        <begin position="226"/>
        <end position="381"/>
    </location>
</feature>
<comment type="caution">
    <text evidence="3">The sequence shown here is derived from an EMBL/GenBank/DDBJ whole genome shotgun (WGS) entry which is preliminary data.</text>
</comment>
<dbReference type="InterPro" id="IPR048503">
    <property type="entry name" value="NamZ_C"/>
</dbReference>
<reference evidence="3 4" key="1">
    <citation type="submission" date="2018-05" db="EMBL/GenBank/DDBJ databases">
        <title>Genomic Encyclopedia of Type Strains, Phase IV (KMG-IV): sequencing the most valuable type-strain genomes for metagenomic binning, comparative biology and taxonomic classification.</title>
        <authorList>
            <person name="Goeker M."/>
        </authorList>
    </citation>
    <scope>NUCLEOTIDE SEQUENCE [LARGE SCALE GENOMIC DNA]</scope>
    <source>
        <strain evidence="3 4">DSM 28556</strain>
    </source>
</reference>
<dbReference type="PANTHER" id="PTHR42915">
    <property type="entry name" value="HYPOTHETICAL 460 KDA PROTEIN IN FEUA-SIGW INTERGENIC REGION [PRECURSOR]"/>
    <property type="match status" value="1"/>
</dbReference>
<dbReference type="Proteomes" id="UP000247978">
    <property type="component" value="Unassembled WGS sequence"/>
</dbReference>
<organism evidence="3 4">
    <name type="scientific">Pseudogracilibacillus auburnensis</name>
    <dbReference type="NCBI Taxonomy" id="1494959"/>
    <lineage>
        <taxon>Bacteria</taxon>
        <taxon>Bacillati</taxon>
        <taxon>Bacillota</taxon>
        <taxon>Bacilli</taxon>
        <taxon>Bacillales</taxon>
        <taxon>Bacillaceae</taxon>
        <taxon>Pseudogracilibacillus</taxon>
    </lineage>
</organism>
<dbReference type="OrthoDB" id="9801061at2"/>